<dbReference type="OrthoDB" id="9793825at2"/>
<name>A0A290HTS5_9BACT</name>
<evidence type="ECO:0000256" key="2">
    <source>
        <dbReference type="ARBA" id="ARBA00023002"/>
    </source>
</evidence>
<dbReference type="PRINTS" id="PR00081">
    <property type="entry name" value="GDHRDH"/>
</dbReference>
<accession>A0A290HTS5</accession>
<dbReference type="InterPro" id="IPR036291">
    <property type="entry name" value="NAD(P)-bd_dom_sf"/>
</dbReference>
<dbReference type="GO" id="GO:0050664">
    <property type="term" value="F:oxidoreductase activity, acting on NAD(P)H, oxygen as acceptor"/>
    <property type="evidence" value="ECO:0007669"/>
    <property type="project" value="TreeGrafter"/>
</dbReference>
<sequence>MQRLLEGKIALITGGSSGIGLATAEKFVKEGAYVFITGRDAVKLQKAEQQIGHDVVALQGDVADMEDLEKIFTAIQAQKGKLDIVFANAAAAETSMLENITMEHYYRVFDTNVKGTIFTVQRALPLLSDGASIILTASKSAVKGRAGFSVYSASKAAIRNLARSWLLELKNRHIRVNVISPGSTATQGLGALSGSPENVESFFNILKERVPLGRMGQPHEIAAVVAFMASEGASFMNGADIQIDGGEAQI</sequence>
<dbReference type="KEGG" id="sulj:SJPD1_0664"/>
<dbReference type="InterPro" id="IPR057326">
    <property type="entry name" value="KR_dom"/>
</dbReference>
<dbReference type="PANTHER" id="PTHR43008:SF4">
    <property type="entry name" value="CHAIN DEHYDROGENASE, PUTATIVE (AFU_ORTHOLOGUE AFUA_4G08710)-RELATED"/>
    <property type="match status" value="1"/>
</dbReference>
<dbReference type="SUPFAM" id="SSF51735">
    <property type="entry name" value="NAD(P)-binding Rossmann-fold domains"/>
    <property type="match status" value="1"/>
</dbReference>
<dbReference type="SMART" id="SM00822">
    <property type="entry name" value="PKS_KR"/>
    <property type="match status" value="1"/>
</dbReference>
<evidence type="ECO:0000259" key="3">
    <source>
        <dbReference type="SMART" id="SM00822"/>
    </source>
</evidence>
<dbReference type="InterPro" id="IPR002347">
    <property type="entry name" value="SDR_fam"/>
</dbReference>
<feature type="domain" description="Ketoreductase" evidence="3">
    <location>
        <begin position="8"/>
        <end position="182"/>
    </location>
</feature>
<dbReference type="Proteomes" id="UP000217349">
    <property type="component" value="Chromosome"/>
</dbReference>
<evidence type="ECO:0000256" key="1">
    <source>
        <dbReference type="ARBA" id="ARBA00006484"/>
    </source>
</evidence>
<dbReference type="CDD" id="cd05233">
    <property type="entry name" value="SDR_c"/>
    <property type="match status" value="1"/>
</dbReference>
<proteinExistence type="inferred from homology"/>
<evidence type="ECO:0000313" key="5">
    <source>
        <dbReference type="Proteomes" id="UP000217349"/>
    </source>
</evidence>
<dbReference type="EMBL" id="CP023275">
    <property type="protein sequence ID" value="ATB68779.1"/>
    <property type="molecule type" value="Genomic_DNA"/>
</dbReference>
<dbReference type="FunFam" id="3.40.50.720:FF:000084">
    <property type="entry name" value="Short-chain dehydrogenase reductase"/>
    <property type="match status" value="1"/>
</dbReference>
<dbReference type="GO" id="GO:0003939">
    <property type="term" value="F:L-iditol 2-dehydrogenase (NAD+) activity"/>
    <property type="evidence" value="ECO:0007669"/>
    <property type="project" value="UniProtKB-EC"/>
</dbReference>
<evidence type="ECO:0000313" key="4">
    <source>
        <dbReference type="EMBL" id="ATB68779.1"/>
    </source>
</evidence>
<comment type="similarity">
    <text evidence="1">Belongs to the short-chain dehydrogenases/reductases (SDR) family.</text>
</comment>
<dbReference type="EC" id="1.1.1.14" evidence="4"/>
<organism evidence="4 5">
    <name type="scientific">Sulfurospirillum diekertiae</name>
    <dbReference type="NCBI Taxonomy" id="1854492"/>
    <lineage>
        <taxon>Bacteria</taxon>
        <taxon>Pseudomonadati</taxon>
        <taxon>Campylobacterota</taxon>
        <taxon>Epsilonproteobacteria</taxon>
        <taxon>Campylobacterales</taxon>
        <taxon>Sulfurospirillaceae</taxon>
        <taxon>Sulfurospirillum</taxon>
    </lineage>
</organism>
<dbReference type="RefSeq" id="WP_096045948.1">
    <property type="nucleotide sequence ID" value="NZ_CP023275.1"/>
</dbReference>
<gene>
    <name evidence="4" type="ORF">SJPD1_0664</name>
</gene>
<dbReference type="AlphaFoldDB" id="A0A290HTS5"/>
<reference evidence="5" key="1">
    <citation type="submission" date="2017-09" db="EMBL/GenBank/DDBJ databases">
        <title>The complete genome of Sulfurospirillum sp. JPD-1.</title>
        <authorList>
            <person name="Goris T."/>
        </authorList>
    </citation>
    <scope>NUCLEOTIDE SEQUENCE [LARGE SCALE GENOMIC DNA]</scope>
    <source>
        <strain evidence="5">JPD-1</strain>
    </source>
</reference>
<dbReference type="PANTHER" id="PTHR43008">
    <property type="entry name" value="BENZIL REDUCTASE"/>
    <property type="match status" value="1"/>
</dbReference>
<dbReference type="Pfam" id="PF13561">
    <property type="entry name" value="adh_short_C2"/>
    <property type="match status" value="1"/>
</dbReference>
<dbReference type="Gene3D" id="3.40.50.720">
    <property type="entry name" value="NAD(P)-binding Rossmann-like Domain"/>
    <property type="match status" value="1"/>
</dbReference>
<keyword evidence="2 4" id="KW-0560">Oxidoreductase</keyword>
<protein>
    <submittedName>
        <fullName evidence="4">Sorbitol dehydrogenase</fullName>
        <ecNumber evidence="4">1.1.1.14</ecNumber>
    </submittedName>
</protein>